<feature type="signal peptide" evidence="2">
    <location>
        <begin position="1"/>
        <end position="27"/>
    </location>
</feature>
<accession>A0ABP4NCB6</accession>
<name>A0ABP4NCB6_9ACTN</name>
<organism evidence="3 4">
    <name type="scientific">Dactylosporangium maewongense</name>
    <dbReference type="NCBI Taxonomy" id="634393"/>
    <lineage>
        <taxon>Bacteria</taxon>
        <taxon>Bacillati</taxon>
        <taxon>Actinomycetota</taxon>
        <taxon>Actinomycetes</taxon>
        <taxon>Micromonosporales</taxon>
        <taxon>Micromonosporaceae</taxon>
        <taxon>Dactylosporangium</taxon>
    </lineage>
</organism>
<comment type="caution">
    <text evidence="3">The sequence shown here is derived from an EMBL/GenBank/DDBJ whole genome shotgun (WGS) entry which is preliminary data.</text>
</comment>
<protein>
    <recommendedName>
        <fullName evidence="5">CUB domain-containing protein</fullName>
    </recommendedName>
</protein>
<evidence type="ECO:0000256" key="1">
    <source>
        <dbReference type="SAM" id="MobiDB-lite"/>
    </source>
</evidence>
<feature type="chain" id="PRO_5046060081" description="CUB domain-containing protein" evidence="2">
    <location>
        <begin position="28"/>
        <end position="257"/>
    </location>
</feature>
<evidence type="ECO:0000313" key="3">
    <source>
        <dbReference type="EMBL" id="GAA1557514.1"/>
    </source>
</evidence>
<evidence type="ECO:0000313" key="4">
    <source>
        <dbReference type="Proteomes" id="UP001501470"/>
    </source>
</evidence>
<feature type="region of interest" description="Disordered" evidence="1">
    <location>
        <begin position="34"/>
        <end position="56"/>
    </location>
</feature>
<gene>
    <name evidence="3" type="ORF">GCM10009827_093050</name>
</gene>
<keyword evidence="2" id="KW-0732">Signal</keyword>
<dbReference type="RefSeq" id="WP_344510986.1">
    <property type="nucleotide sequence ID" value="NZ_BAAAQD010000026.1"/>
</dbReference>
<dbReference type="Proteomes" id="UP001501470">
    <property type="component" value="Unassembled WGS sequence"/>
</dbReference>
<reference evidence="4" key="1">
    <citation type="journal article" date="2019" name="Int. J. Syst. Evol. Microbiol.">
        <title>The Global Catalogue of Microorganisms (GCM) 10K type strain sequencing project: providing services to taxonomists for standard genome sequencing and annotation.</title>
        <authorList>
            <consortium name="The Broad Institute Genomics Platform"/>
            <consortium name="The Broad Institute Genome Sequencing Center for Infectious Disease"/>
            <person name="Wu L."/>
            <person name="Ma J."/>
        </authorList>
    </citation>
    <scope>NUCLEOTIDE SEQUENCE [LARGE SCALE GENOMIC DNA]</scope>
    <source>
        <strain evidence="4">JCM 15933</strain>
    </source>
</reference>
<evidence type="ECO:0008006" key="5">
    <source>
        <dbReference type="Google" id="ProtNLM"/>
    </source>
</evidence>
<keyword evidence="4" id="KW-1185">Reference proteome</keyword>
<evidence type="ECO:0000256" key="2">
    <source>
        <dbReference type="SAM" id="SignalP"/>
    </source>
</evidence>
<sequence>MKSLTRATAAALLALAGAIAVPGAAHATPLCNQPVPPPACGDQDPDPDPGPIDTPPRGALDAVTFTGNGVRVEGWAADGDTAAALQVHVYIDGTYAGSTVANTYRSDVAAVYPYFGAYRGYEAVIPAKHGSHTVCAYAINVTPSGATPTGNPQLGCRTYNAPAISNIVSFHNGQQWMISFDDNVIGETGFTVRWDYWVWYTIPGTHERVQTPRSWTYTLPAHEGTGRVTMPDQRTINATRLTVTAPGFGGASTTDLY</sequence>
<dbReference type="EMBL" id="BAAAQD010000026">
    <property type="protein sequence ID" value="GAA1557514.1"/>
    <property type="molecule type" value="Genomic_DNA"/>
</dbReference>
<proteinExistence type="predicted"/>